<dbReference type="SUPFAM" id="SSF100950">
    <property type="entry name" value="NagB/RpiA/CoA transferase-like"/>
    <property type="match status" value="1"/>
</dbReference>
<comment type="similarity">
    <text evidence="2 10">Belongs to the eIF-2B alpha/beta/delta subunits family.</text>
</comment>
<reference evidence="12" key="1">
    <citation type="journal article" date="2023" name="Insect Mol. Biol.">
        <title>Genome sequencing provides insights into the evolution of gene families encoding plant cell wall-degrading enzymes in longhorned beetles.</title>
        <authorList>
            <person name="Shin N.R."/>
            <person name="Okamura Y."/>
            <person name="Kirsch R."/>
            <person name="Pauchet Y."/>
        </authorList>
    </citation>
    <scope>NUCLEOTIDE SEQUENCE</scope>
    <source>
        <strain evidence="12">AMC_N1</strain>
    </source>
</reference>
<comment type="caution">
    <text evidence="12">The sequence shown here is derived from an EMBL/GenBank/DDBJ whole genome shotgun (WGS) entry which is preliminary data.</text>
</comment>
<keyword evidence="3" id="KW-0963">Cytoplasm</keyword>
<sequence length="532" mass="60058">METDKKGKANNNLKKEKTGADGLTKKERRALKVQGRQPQENNISVIVSKPENITINKITSAPLEEKKKTLSEHSNKQVAQDKNEVINKQLTDKELRKLEWEKKLAEQKLKENAKDIKDTLSKAELKVKRREQQEAQRLAKTAPNSEQLQNQTQKQSTPIKRRKKLETQKSPIKKEVKPTNNIHKVQLVQHLYVGGLLKPSSNSFIVDKNVHPVFVRLGVQYLNKKVLGSNARCLALLNALKHLIDDLQTPPKQEFCRYLESVLQTCTLYLQTCRPFAVSITNALRHFKVQLTQIDTNLTDNEKRARLQDIIDIYINDDIKKAGDAISIRVNEKITDGDVIMTYGCSSLIKKILLEAHKDGKKFEVIIVDGRPLLEGREMLRRLAEAGIRCSYILINAVSYVMGSVSKVILGAHALLTNGYVMSRIGTAQVALVAQAYNKPVLVCCETYKFSERVQTDSFVYNEIDDPDKLTIFDASEQSPLSNWKENSKLTPLNLLYDVTPPDLVTAVVTELAILPCTSVPVVLRINANEFS</sequence>
<proteinExistence type="inferred from homology"/>
<dbReference type="InterPro" id="IPR037171">
    <property type="entry name" value="NagB/RpiA_transferase-like"/>
</dbReference>
<dbReference type="GO" id="GO:0005829">
    <property type="term" value="C:cytosol"/>
    <property type="evidence" value="ECO:0007669"/>
    <property type="project" value="UniProtKB-SubCell"/>
</dbReference>
<gene>
    <name evidence="12" type="ORF">NQ318_011162</name>
</gene>
<dbReference type="FunFam" id="3.40.50.10470:FF:000002">
    <property type="entry name" value="Probable translation initiation factor eIF-2B subunit delta"/>
    <property type="match status" value="1"/>
</dbReference>
<evidence type="ECO:0000256" key="5">
    <source>
        <dbReference type="ARBA" id="ARBA00022917"/>
    </source>
</evidence>
<feature type="region of interest" description="Disordered" evidence="11">
    <location>
        <begin position="127"/>
        <end position="171"/>
    </location>
</feature>
<feature type="compositionally biased region" description="Basic and acidic residues" evidence="11">
    <location>
        <begin position="1"/>
        <end position="25"/>
    </location>
</feature>
<dbReference type="GO" id="GO:0003743">
    <property type="term" value="F:translation initiation factor activity"/>
    <property type="evidence" value="ECO:0007669"/>
    <property type="project" value="UniProtKB-KW"/>
</dbReference>
<dbReference type="GO" id="GO:0140535">
    <property type="term" value="C:intracellular protein-containing complex"/>
    <property type="evidence" value="ECO:0007669"/>
    <property type="project" value="UniProtKB-ARBA"/>
</dbReference>
<evidence type="ECO:0000256" key="9">
    <source>
        <dbReference type="ARBA" id="ARBA00046432"/>
    </source>
</evidence>
<comment type="subcellular location">
    <subcellularLocation>
        <location evidence="1">Cytoplasm</location>
        <location evidence="1">Cytosol</location>
    </subcellularLocation>
</comment>
<evidence type="ECO:0000256" key="1">
    <source>
        <dbReference type="ARBA" id="ARBA00004514"/>
    </source>
</evidence>
<dbReference type="PANTHER" id="PTHR10233:SF14">
    <property type="entry name" value="TRANSLATION INITIATION FACTOR EIF-2B SUBUNIT DELTA"/>
    <property type="match status" value="1"/>
</dbReference>
<evidence type="ECO:0000256" key="7">
    <source>
        <dbReference type="ARBA" id="ARBA00044147"/>
    </source>
</evidence>
<dbReference type="GO" id="GO:0005085">
    <property type="term" value="F:guanyl-nucleotide exchange factor activity"/>
    <property type="evidence" value="ECO:0007669"/>
    <property type="project" value="UniProtKB-ARBA"/>
</dbReference>
<evidence type="ECO:0000256" key="8">
    <source>
        <dbReference type="ARBA" id="ARBA00044356"/>
    </source>
</evidence>
<dbReference type="GO" id="GO:0048513">
    <property type="term" value="P:animal organ development"/>
    <property type="evidence" value="ECO:0007669"/>
    <property type="project" value="UniProtKB-ARBA"/>
</dbReference>
<evidence type="ECO:0000256" key="10">
    <source>
        <dbReference type="RuleBase" id="RU003814"/>
    </source>
</evidence>
<dbReference type="AlphaFoldDB" id="A0AAV8YHM6"/>
<evidence type="ECO:0000256" key="2">
    <source>
        <dbReference type="ARBA" id="ARBA00007251"/>
    </source>
</evidence>
<protein>
    <recommendedName>
        <fullName evidence="7">Translation initiation factor eIF2B subunit delta</fullName>
    </recommendedName>
    <alternativeName>
        <fullName evidence="8">eIF2B GDP-GTP exchange factor subunit delta</fullName>
    </alternativeName>
</protein>
<evidence type="ECO:0000313" key="12">
    <source>
        <dbReference type="EMBL" id="KAJ8950866.1"/>
    </source>
</evidence>
<evidence type="ECO:0000256" key="4">
    <source>
        <dbReference type="ARBA" id="ARBA00022540"/>
    </source>
</evidence>
<dbReference type="GO" id="GO:0007417">
    <property type="term" value="P:central nervous system development"/>
    <property type="evidence" value="ECO:0007669"/>
    <property type="project" value="UniProtKB-ARBA"/>
</dbReference>
<evidence type="ECO:0000313" key="13">
    <source>
        <dbReference type="Proteomes" id="UP001162162"/>
    </source>
</evidence>
<dbReference type="Proteomes" id="UP001162162">
    <property type="component" value="Unassembled WGS sequence"/>
</dbReference>
<keyword evidence="5" id="KW-0648">Protein biosynthesis</keyword>
<name>A0AAV8YHM6_9CUCU</name>
<feature type="region of interest" description="Disordered" evidence="11">
    <location>
        <begin position="61"/>
        <end position="84"/>
    </location>
</feature>
<comment type="subunit">
    <text evidence="9">Component of the translation initiation factor 2B (eIF2B) complex which is a heterodecamer of two sets of five different subunits: alpha, beta, gamma, delta and epsilon. Subunits alpha, beta and delta comprise a regulatory subcomplex and subunits epsilon and gamma comprise a catalytic subcomplex. Within the complex, the hexameric regulatory complex resides at the center, with the two heterodimeric catalytic subcomplexes bound on opposite sides.</text>
</comment>
<dbReference type="Pfam" id="PF01008">
    <property type="entry name" value="IF-2B"/>
    <property type="match status" value="1"/>
</dbReference>
<evidence type="ECO:0000256" key="6">
    <source>
        <dbReference type="ARBA" id="ARBA00043898"/>
    </source>
</evidence>
<dbReference type="Gene3D" id="3.40.50.10470">
    <property type="entry name" value="Translation initiation factor eif-2b, domain 2"/>
    <property type="match status" value="1"/>
</dbReference>
<dbReference type="EMBL" id="JAPWTK010000093">
    <property type="protein sequence ID" value="KAJ8950866.1"/>
    <property type="molecule type" value="Genomic_DNA"/>
</dbReference>
<keyword evidence="4" id="KW-0396">Initiation factor</keyword>
<feature type="compositionally biased region" description="Basic and acidic residues" evidence="11">
    <location>
        <begin position="63"/>
        <end position="84"/>
    </location>
</feature>
<accession>A0AAV8YHM6</accession>
<evidence type="ECO:0000256" key="11">
    <source>
        <dbReference type="SAM" id="MobiDB-lite"/>
    </source>
</evidence>
<dbReference type="InterPro" id="IPR000649">
    <property type="entry name" value="IF-2B-related"/>
</dbReference>
<feature type="region of interest" description="Disordered" evidence="11">
    <location>
        <begin position="1"/>
        <end position="37"/>
    </location>
</feature>
<keyword evidence="13" id="KW-1185">Reference proteome</keyword>
<dbReference type="InterPro" id="IPR042529">
    <property type="entry name" value="IF_2B-like_C"/>
</dbReference>
<evidence type="ECO:0000256" key="3">
    <source>
        <dbReference type="ARBA" id="ARBA00022490"/>
    </source>
</evidence>
<comment type="function">
    <text evidence="6">Acts as a component of the translation initiation factor 2B (eIF2B) complex, which catalyzes the exchange of GDP for GTP on eukaryotic initiation factor 2 (eIF2) gamma subunit. Its guanine nucleotide exchange factor activity is repressed when bound to eIF2 complex phosphorylated on the alpha subunit, thereby limiting the amount of methionyl-initiator methionine tRNA available to the ribosome and consequently global translation is repressed.</text>
</comment>
<organism evidence="12 13">
    <name type="scientific">Aromia moschata</name>
    <dbReference type="NCBI Taxonomy" id="1265417"/>
    <lineage>
        <taxon>Eukaryota</taxon>
        <taxon>Metazoa</taxon>
        <taxon>Ecdysozoa</taxon>
        <taxon>Arthropoda</taxon>
        <taxon>Hexapoda</taxon>
        <taxon>Insecta</taxon>
        <taxon>Pterygota</taxon>
        <taxon>Neoptera</taxon>
        <taxon>Endopterygota</taxon>
        <taxon>Coleoptera</taxon>
        <taxon>Polyphaga</taxon>
        <taxon>Cucujiformia</taxon>
        <taxon>Chrysomeloidea</taxon>
        <taxon>Cerambycidae</taxon>
        <taxon>Cerambycinae</taxon>
        <taxon>Callichromatini</taxon>
        <taxon>Aromia</taxon>
    </lineage>
</organism>
<dbReference type="PANTHER" id="PTHR10233">
    <property type="entry name" value="TRANSLATION INITIATION FACTOR EIF-2B"/>
    <property type="match status" value="1"/>
</dbReference>
<feature type="compositionally biased region" description="Polar residues" evidence="11">
    <location>
        <begin position="142"/>
        <end position="158"/>
    </location>
</feature>